<dbReference type="Proteomes" id="UP000077154">
    <property type="component" value="Unassembled WGS sequence"/>
</dbReference>
<accession>A0A177A1W4</accession>
<dbReference type="GeneID" id="36290424"/>
<dbReference type="VEuPathDB" id="FungiDB:GMDG_04513"/>
<dbReference type="AlphaFoldDB" id="A0A177A1W4"/>
<evidence type="ECO:0000313" key="1">
    <source>
        <dbReference type="EMBL" id="OAF56166.1"/>
    </source>
</evidence>
<dbReference type="EMBL" id="KV441405">
    <property type="protein sequence ID" value="OAF56166.1"/>
    <property type="molecule type" value="Genomic_DNA"/>
</dbReference>
<protein>
    <submittedName>
        <fullName evidence="1">Uncharacterized protein</fullName>
    </submittedName>
</protein>
<name>A0A177A1W4_9PEZI</name>
<proteinExistence type="predicted"/>
<dbReference type="eggNOG" id="ENOG502TGAN">
    <property type="taxonomic scope" value="Eukaryota"/>
</dbReference>
<dbReference type="RefSeq" id="XP_024321463.1">
    <property type="nucleotide sequence ID" value="XM_024470951.1"/>
</dbReference>
<sequence>MDDVISCLTDIPKLDKGMILRINGENRFVIAPVLCFTGDMPQQNENSGILRPNAGKGCRSCLASIAQKGDLDFDTVALGRYHYSQKQIREYGDTLPPTAKKKYFQEWGMHENEPAIFKLTPALDIIQTRPGDPCHSEYNGQAKQSHNLLMRAILSKPGMRRYFQEFVQFPAPTGWSTRQSPLNHLQSWSLSEAGMASVLTPLIMSRMKLSENDITLNFFAAMRGKFREDTKTMKLTIPEILVHCFAMMAKSNAITCARKISEHHRQDARRIILRGRQLYTRLCTCASVAERMSKSKGSNNSQASSHAPSMVSADFEAAIEAIGVGVDAVVSEFEWATQMNSLKPGTSKSKEFSSWGSRPNVHQGLHIDEIINRYGTSFACNVLHGEDKHRMFKHWAQYLNGRSVEKVLMRRECINLTLRLLLNGAFEYDEPVLSTQMWNLHKTCPILTNHLLPSSEKWDIVEEASINVLQPDSSHISPKATLCVRREDVEKELDLPLWPEQLQEGLPFVQKLREAYRVDYEDPHITSLGSRPLQYFSRFSFIDPSTRHRVTFKAGNCFTVRGKSICRFEVGFVHEKIQGEARLFAIVSDIKECGTEDPVLQLPQMRVVHNSQGIVGLPGIGSNPVFIVSINQERKQAASVYSKGPLSVDQTVRRGEVDLGLRGSSAATLVHCWWDVGVM</sequence>
<reference evidence="1" key="1">
    <citation type="submission" date="2016-03" db="EMBL/GenBank/DDBJ databases">
        <title>Updated assembly of Pseudogymnoascus destructans, the fungus causing white-nose syndrome of bats.</title>
        <authorList>
            <person name="Palmer J.M."/>
            <person name="Drees K.P."/>
            <person name="Foster J.T."/>
            <person name="Lindner D.L."/>
        </authorList>
    </citation>
    <scope>NUCLEOTIDE SEQUENCE [LARGE SCALE GENOMIC DNA]</scope>
    <source>
        <strain evidence="1">20631-21</strain>
    </source>
</reference>
<gene>
    <name evidence="1" type="ORF">VC83_07378</name>
</gene>
<organism evidence="1">
    <name type="scientific">Pseudogymnoascus destructans</name>
    <dbReference type="NCBI Taxonomy" id="655981"/>
    <lineage>
        <taxon>Eukaryota</taxon>
        <taxon>Fungi</taxon>
        <taxon>Dikarya</taxon>
        <taxon>Ascomycota</taxon>
        <taxon>Pezizomycotina</taxon>
        <taxon>Leotiomycetes</taxon>
        <taxon>Thelebolales</taxon>
        <taxon>Thelebolaceae</taxon>
        <taxon>Pseudogymnoascus</taxon>
    </lineage>
</organism>
<dbReference type="OrthoDB" id="4207238at2759"/>